<evidence type="ECO:0000256" key="1">
    <source>
        <dbReference type="SAM" id="MobiDB-lite"/>
    </source>
</evidence>
<keyword evidence="4" id="KW-1185">Reference proteome</keyword>
<organism evidence="3 4">
    <name type="scientific">Dickeya poaceiphila</name>
    <dbReference type="NCBI Taxonomy" id="568768"/>
    <lineage>
        <taxon>Bacteria</taxon>
        <taxon>Pseudomonadati</taxon>
        <taxon>Pseudomonadota</taxon>
        <taxon>Gammaproteobacteria</taxon>
        <taxon>Enterobacterales</taxon>
        <taxon>Pectobacteriaceae</taxon>
        <taxon>Dickeya</taxon>
    </lineage>
</organism>
<feature type="compositionally biased region" description="Polar residues" evidence="1">
    <location>
        <begin position="10"/>
        <end position="20"/>
    </location>
</feature>
<dbReference type="KEGG" id="dic:Dpoa569_0002534"/>
<dbReference type="Proteomes" id="UP000320591">
    <property type="component" value="Chromosome"/>
</dbReference>
<keyword evidence="2" id="KW-1133">Transmembrane helix</keyword>
<evidence type="ECO:0000256" key="2">
    <source>
        <dbReference type="SAM" id="Phobius"/>
    </source>
</evidence>
<sequence length="67" mass="7827">MSHAGHVNAEKSSPNSTRQSLFEQRQRHLMIMGTLPVMLFGSIWLLSLFDYNLPVVNAVEKYHRWKK</sequence>
<dbReference type="OrthoDB" id="9758757at2"/>
<name>A0A5B8I6T6_9GAMM</name>
<dbReference type="AlphaFoldDB" id="A0A5B8I6T6"/>
<gene>
    <name evidence="3" type="ORF">Dpoa569_0002534</name>
</gene>
<proteinExistence type="predicted"/>
<accession>A0A5B8I6T6</accession>
<protein>
    <submittedName>
        <fullName evidence="3">Uncharacterized protein</fullName>
    </submittedName>
</protein>
<keyword evidence="2" id="KW-0472">Membrane</keyword>
<evidence type="ECO:0000313" key="4">
    <source>
        <dbReference type="Proteomes" id="UP000320591"/>
    </source>
</evidence>
<feature type="transmembrane region" description="Helical" evidence="2">
    <location>
        <begin position="29"/>
        <end position="49"/>
    </location>
</feature>
<dbReference type="STRING" id="568768.GCA_000406125_01321"/>
<reference evidence="3 4" key="1">
    <citation type="journal article" date="2019" name="Environ. Microbiol.">
        <title>The phytopathogenic nature of Dickeya aquatica 174/2 and the dynamic early evolution of Dickeya pathogenicity.</title>
        <authorList>
            <person name="Duprey A."/>
            <person name="Taib N."/>
            <person name="Leonard S."/>
            <person name="Garin T."/>
            <person name="Flandrois J.P."/>
            <person name="Nasser W."/>
            <person name="Brochier-Armanet C."/>
            <person name="Reverchon S."/>
        </authorList>
    </citation>
    <scope>NUCLEOTIDE SEQUENCE [LARGE SCALE GENOMIC DNA]</scope>
    <source>
        <strain evidence="3 4">NCPPB 569</strain>
    </source>
</reference>
<keyword evidence="2" id="KW-0812">Transmembrane</keyword>
<dbReference type="EMBL" id="CP042220">
    <property type="protein sequence ID" value="QDX30622.1"/>
    <property type="molecule type" value="Genomic_DNA"/>
</dbReference>
<evidence type="ECO:0000313" key="3">
    <source>
        <dbReference type="EMBL" id="QDX30622.1"/>
    </source>
</evidence>
<dbReference type="RefSeq" id="WP_042869568.1">
    <property type="nucleotide sequence ID" value="NZ_CM001975.1"/>
</dbReference>
<feature type="region of interest" description="Disordered" evidence="1">
    <location>
        <begin position="1"/>
        <end position="20"/>
    </location>
</feature>